<reference evidence="1 2" key="2">
    <citation type="journal article" date="2022" name="Mol. Ecol. Resour.">
        <title>The genomes of chicory, endive, great burdock and yacon provide insights into Asteraceae paleo-polyploidization history and plant inulin production.</title>
        <authorList>
            <person name="Fan W."/>
            <person name="Wang S."/>
            <person name="Wang H."/>
            <person name="Wang A."/>
            <person name="Jiang F."/>
            <person name="Liu H."/>
            <person name="Zhao H."/>
            <person name="Xu D."/>
            <person name="Zhang Y."/>
        </authorList>
    </citation>
    <scope>NUCLEOTIDE SEQUENCE [LARGE SCALE GENOMIC DNA]</scope>
    <source>
        <strain evidence="2">cv. Niubang</strain>
    </source>
</reference>
<evidence type="ECO:0000313" key="2">
    <source>
        <dbReference type="Proteomes" id="UP001055879"/>
    </source>
</evidence>
<sequence>MVVDSVVEREWSAVDLGGASRRRRGRGFFNDLNSSLSLSLFFFFWRKQESDLSQEGLDMYPNSNSSSGSQSSRDPNAINGSSGGGGDGGGGLGLARYRSAPVSFLTTTVDSVIDGQNNTVVGNHMVAGGTPTTRFFSPPDTTSSQLSSSTSSSTRDRLQTTSFRLNEFASAFNGLKGTTQPSPLFRHGSSPAGFLNTLASSNPTDGRGSRLSSQLSFTGTNSFSQISEESDIANSLMFSSSSSHNKRSKMDMNGLNIMESELNFALSESALEAATMEKLMDLPHDSVACKIRAKRGCATHPRSIAERERRTRISGKLKKLQDLVPNMDKQTSYADMLDLAVQHIKGLQAHVQNLNHELQNCSCGCKPR</sequence>
<reference evidence="2" key="1">
    <citation type="journal article" date="2022" name="Mol. Ecol. Resour.">
        <title>The genomes of chicory, endive, great burdock and yacon provide insights into Asteraceae palaeo-polyploidization history and plant inulin production.</title>
        <authorList>
            <person name="Fan W."/>
            <person name="Wang S."/>
            <person name="Wang H."/>
            <person name="Wang A."/>
            <person name="Jiang F."/>
            <person name="Liu H."/>
            <person name="Zhao H."/>
            <person name="Xu D."/>
            <person name="Zhang Y."/>
        </authorList>
    </citation>
    <scope>NUCLEOTIDE SEQUENCE [LARGE SCALE GENOMIC DNA]</scope>
    <source>
        <strain evidence="2">cv. Niubang</strain>
    </source>
</reference>
<evidence type="ECO:0000313" key="1">
    <source>
        <dbReference type="EMBL" id="KAI3707196.1"/>
    </source>
</evidence>
<protein>
    <submittedName>
        <fullName evidence="1">Uncharacterized protein</fullName>
    </submittedName>
</protein>
<comment type="caution">
    <text evidence="1">The sequence shown here is derived from an EMBL/GenBank/DDBJ whole genome shotgun (WGS) entry which is preliminary data.</text>
</comment>
<gene>
    <name evidence="1" type="ORF">L6452_25506</name>
</gene>
<proteinExistence type="predicted"/>
<dbReference type="Proteomes" id="UP001055879">
    <property type="component" value="Linkage Group LG08"/>
</dbReference>
<organism evidence="1 2">
    <name type="scientific">Arctium lappa</name>
    <name type="common">Greater burdock</name>
    <name type="synonym">Lappa major</name>
    <dbReference type="NCBI Taxonomy" id="4217"/>
    <lineage>
        <taxon>Eukaryota</taxon>
        <taxon>Viridiplantae</taxon>
        <taxon>Streptophyta</taxon>
        <taxon>Embryophyta</taxon>
        <taxon>Tracheophyta</taxon>
        <taxon>Spermatophyta</taxon>
        <taxon>Magnoliopsida</taxon>
        <taxon>eudicotyledons</taxon>
        <taxon>Gunneridae</taxon>
        <taxon>Pentapetalae</taxon>
        <taxon>asterids</taxon>
        <taxon>campanulids</taxon>
        <taxon>Asterales</taxon>
        <taxon>Asteraceae</taxon>
        <taxon>Carduoideae</taxon>
        <taxon>Cardueae</taxon>
        <taxon>Arctiinae</taxon>
        <taxon>Arctium</taxon>
    </lineage>
</organism>
<name>A0ACB9AB32_ARCLA</name>
<dbReference type="EMBL" id="CM042054">
    <property type="protein sequence ID" value="KAI3707196.1"/>
    <property type="molecule type" value="Genomic_DNA"/>
</dbReference>
<accession>A0ACB9AB32</accession>
<keyword evidence="2" id="KW-1185">Reference proteome</keyword>